<dbReference type="InParanoid" id="D7G7D1"/>
<comment type="similarity">
    <text evidence="2">Belongs to the PPase family.</text>
</comment>
<dbReference type="OrthoDB" id="1608002at2759"/>
<dbReference type="GO" id="GO:0006796">
    <property type="term" value="P:phosphate-containing compound metabolic process"/>
    <property type="evidence" value="ECO:0007669"/>
    <property type="project" value="InterPro"/>
</dbReference>
<dbReference type="EMBL" id="FN649753">
    <property type="protein sequence ID" value="CBJ27682.1"/>
    <property type="molecule type" value="Genomic_DNA"/>
</dbReference>
<dbReference type="PANTHER" id="PTHR10286">
    <property type="entry name" value="INORGANIC PYROPHOSPHATASE"/>
    <property type="match status" value="1"/>
</dbReference>
<dbReference type="PROSITE" id="PS00387">
    <property type="entry name" value="PPASE"/>
    <property type="match status" value="1"/>
</dbReference>
<evidence type="ECO:0000256" key="10">
    <source>
        <dbReference type="SAM" id="MobiDB-lite"/>
    </source>
</evidence>
<organism evidence="11 12">
    <name type="scientific">Ectocarpus siliculosus</name>
    <name type="common">Brown alga</name>
    <name type="synonym">Conferva siliculosa</name>
    <dbReference type="NCBI Taxonomy" id="2880"/>
    <lineage>
        <taxon>Eukaryota</taxon>
        <taxon>Sar</taxon>
        <taxon>Stramenopiles</taxon>
        <taxon>Ochrophyta</taxon>
        <taxon>PX clade</taxon>
        <taxon>Phaeophyceae</taxon>
        <taxon>Ectocarpales</taxon>
        <taxon>Ectocarpaceae</taxon>
        <taxon>Ectocarpus</taxon>
    </lineage>
</organism>
<sequence length="309" mass="33886">MSTRLMSAVGANSTLHNASRAMLRRGLLVPRTAREALSSRAPRPLPPTASLLRGARPMLQHQSAKGEKWGGVPTGIAVAAAVMAAAALVSSRREDGHVPEVLAAEAYSLPIGRTSPQVCNCFIEVSRESRMKYEWDEETNMLKLDRVLHGAAFYPHDYGFIPQTLCGDGDPLDVLVLGTSALQPGSIVDVRPLGFMCMEDEKGLDEKVLAVPDKDPRFNHMTSLRDVPEHVLREITNFFETYKQLEKSKWVKVGGWKGTTDTHELIDKTHQKFLEEKKRIKGKQHGTAAVASATAGAGAAERRVKHAMD</sequence>
<dbReference type="STRING" id="2880.D7G7D1"/>
<dbReference type="SUPFAM" id="SSF50324">
    <property type="entry name" value="Inorganic pyrophosphatase"/>
    <property type="match status" value="1"/>
</dbReference>
<dbReference type="GO" id="GO:0005737">
    <property type="term" value="C:cytoplasm"/>
    <property type="evidence" value="ECO:0007669"/>
    <property type="project" value="InterPro"/>
</dbReference>
<accession>D7G7D1</accession>
<evidence type="ECO:0000313" key="12">
    <source>
        <dbReference type="Proteomes" id="UP000002630"/>
    </source>
</evidence>
<reference evidence="11 12" key="1">
    <citation type="journal article" date="2010" name="Nature">
        <title>The Ectocarpus genome and the independent evolution of multicellularity in brown algae.</title>
        <authorList>
            <person name="Cock J.M."/>
            <person name="Sterck L."/>
            <person name="Rouze P."/>
            <person name="Scornet D."/>
            <person name="Allen A.E."/>
            <person name="Amoutzias G."/>
            <person name="Anthouard V."/>
            <person name="Artiguenave F."/>
            <person name="Aury J.M."/>
            <person name="Badger J.H."/>
            <person name="Beszteri B."/>
            <person name="Billiau K."/>
            <person name="Bonnet E."/>
            <person name="Bothwell J.H."/>
            <person name="Bowler C."/>
            <person name="Boyen C."/>
            <person name="Brownlee C."/>
            <person name="Carrano C.J."/>
            <person name="Charrier B."/>
            <person name="Cho G.Y."/>
            <person name="Coelho S.M."/>
            <person name="Collen J."/>
            <person name="Corre E."/>
            <person name="Da Silva C."/>
            <person name="Delage L."/>
            <person name="Delaroque N."/>
            <person name="Dittami S.M."/>
            <person name="Doulbeau S."/>
            <person name="Elias M."/>
            <person name="Farnham G."/>
            <person name="Gachon C.M."/>
            <person name="Gschloessl B."/>
            <person name="Heesch S."/>
            <person name="Jabbari K."/>
            <person name="Jubin C."/>
            <person name="Kawai H."/>
            <person name="Kimura K."/>
            <person name="Kloareg B."/>
            <person name="Kupper F.C."/>
            <person name="Lang D."/>
            <person name="Le Bail A."/>
            <person name="Leblanc C."/>
            <person name="Lerouge P."/>
            <person name="Lohr M."/>
            <person name="Lopez P.J."/>
            <person name="Martens C."/>
            <person name="Maumus F."/>
            <person name="Michel G."/>
            <person name="Miranda-Saavedra D."/>
            <person name="Morales J."/>
            <person name="Moreau H."/>
            <person name="Motomura T."/>
            <person name="Nagasato C."/>
            <person name="Napoli C.A."/>
            <person name="Nelson D.R."/>
            <person name="Nyvall-Collen P."/>
            <person name="Peters A.F."/>
            <person name="Pommier C."/>
            <person name="Potin P."/>
            <person name="Poulain J."/>
            <person name="Quesneville H."/>
            <person name="Read B."/>
            <person name="Rensing S.A."/>
            <person name="Ritter A."/>
            <person name="Rousvoal S."/>
            <person name="Samanta M."/>
            <person name="Samson G."/>
            <person name="Schroeder D.C."/>
            <person name="Segurens B."/>
            <person name="Strittmatter M."/>
            <person name="Tonon T."/>
            <person name="Tregear J.W."/>
            <person name="Valentin K."/>
            <person name="von Dassow P."/>
            <person name="Yamagishi T."/>
            <person name="Van de Peer Y."/>
            <person name="Wincker P."/>
        </authorList>
    </citation>
    <scope>NUCLEOTIDE SEQUENCE [LARGE SCALE GENOMIC DNA]</scope>
    <source>
        <strain evidence="12">Ec32 / CCAP1310/4</strain>
    </source>
</reference>
<evidence type="ECO:0000256" key="5">
    <source>
        <dbReference type="ARBA" id="ARBA00022723"/>
    </source>
</evidence>
<evidence type="ECO:0000313" key="11">
    <source>
        <dbReference type="EMBL" id="CBJ27682.1"/>
    </source>
</evidence>
<dbReference type="Gene3D" id="3.90.80.10">
    <property type="entry name" value="Inorganic pyrophosphatase"/>
    <property type="match status" value="1"/>
</dbReference>
<evidence type="ECO:0000256" key="7">
    <source>
        <dbReference type="ARBA" id="ARBA00022842"/>
    </source>
</evidence>
<dbReference type="EC" id="3.6.1.1" evidence="3"/>
<keyword evidence="6" id="KW-0378">Hydrolase</keyword>
<dbReference type="InterPro" id="IPR036649">
    <property type="entry name" value="Pyrophosphatase_sf"/>
</dbReference>
<dbReference type="EMBL" id="FN649036">
    <property type="protein sequence ID" value="CBJ27682.1"/>
    <property type="molecule type" value="Genomic_DNA"/>
</dbReference>
<proteinExistence type="inferred from homology"/>
<keyword evidence="7" id="KW-0460">Magnesium</keyword>
<dbReference type="GO" id="GO:0004427">
    <property type="term" value="F:inorganic diphosphate phosphatase activity"/>
    <property type="evidence" value="ECO:0007669"/>
    <property type="project" value="UniProtKB-EC"/>
</dbReference>
<dbReference type="CDD" id="cd00412">
    <property type="entry name" value="pyrophosphatase"/>
    <property type="match status" value="1"/>
</dbReference>
<feature type="compositionally biased region" description="Low complexity" evidence="10">
    <location>
        <begin position="286"/>
        <end position="299"/>
    </location>
</feature>
<feature type="compositionally biased region" description="Basic and acidic residues" evidence="10">
    <location>
        <begin position="300"/>
        <end position="309"/>
    </location>
</feature>
<evidence type="ECO:0000256" key="6">
    <source>
        <dbReference type="ARBA" id="ARBA00022801"/>
    </source>
</evidence>
<evidence type="ECO:0000256" key="4">
    <source>
        <dbReference type="ARBA" id="ARBA00022490"/>
    </source>
</evidence>
<comment type="cofactor">
    <cofactor evidence="1">
        <name>Mg(2+)</name>
        <dbReference type="ChEBI" id="CHEBI:18420"/>
    </cofactor>
</comment>
<dbReference type="FunFam" id="3.90.80.10:FF:000003">
    <property type="entry name" value="Inorganic pyrophosphatase"/>
    <property type="match status" value="1"/>
</dbReference>
<name>D7G7D1_ECTSI</name>
<dbReference type="AlphaFoldDB" id="D7G7D1"/>
<comment type="catalytic activity">
    <reaction evidence="9">
        <text>diphosphate + H2O = 2 phosphate + H(+)</text>
        <dbReference type="Rhea" id="RHEA:24576"/>
        <dbReference type="ChEBI" id="CHEBI:15377"/>
        <dbReference type="ChEBI" id="CHEBI:15378"/>
        <dbReference type="ChEBI" id="CHEBI:33019"/>
        <dbReference type="ChEBI" id="CHEBI:43474"/>
        <dbReference type="EC" id="3.6.1.1"/>
    </reaction>
</comment>
<dbReference type="InterPro" id="IPR008162">
    <property type="entry name" value="Pyrophosphatase"/>
</dbReference>
<evidence type="ECO:0000256" key="9">
    <source>
        <dbReference type="ARBA" id="ARBA00047820"/>
    </source>
</evidence>
<dbReference type="Pfam" id="PF00719">
    <property type="entry name" value="Pyrophosphatase"/>
    <property type="match status" value="1"/>
</dbReference>
<dbReference type="Proteomes" id="UP000002630">
    <property type="component" value="Linkage Group LG28"/>
</dbReference>
<keyword evidence="5" id="KW-0479">Metal-binding</keyword>
<dbReference type="GO" id="GO:0000287">
    <property type="term" value="F:magnesium ion binding"/>
    <property type="evidence" value="ECO:0007669"/>
    <property type="project" value="InterPro"/>
</dbReference>
<keyword evidence="12" id="KW-1185">Reference proteome</keyword>
<evidence type="ECO:0000256" key="2">
    <source>
        <dbReference type="ARBA" id="ARBA00006220"/>
    </source>
</evidence>
<evidence type="ECO:0000256" key="8">
    <source>
        <dbReference type="ARBA" id="ARBA00040300"/>
    </source>
</evidence>
<dbReference type="HAMAP" id="MF_00209">
    <property type="entry name" value="Inorganic_PPase"/>
    <property type="match status" value="1"/>
</dbReference>
<dbReference type="eggNOG" id="KOG1626">
    <property type="taxonomic scope" value="Eukaryota"/>
</dbReference>
<gene>
    <name evidence="11" type="ORF">Esi_0080_0100</name>
</gene>
<evidence type="ECO:0000256" key="3">
    <source>
        <dbReference type="ARBA" id="ARBA00012146"/>
    </source>
</evidence>
<protein>
    <recommendedName>
        <fullName evidence="8">Inorganic pyrophosphatase</fullName>
        <ecNumber evidence="3">3.6.1.1</ecNumber>
    </recommendedName>
</protein>
<evidence type="ECO:0000256" key="1">
    <source>
        <dbReference type="ARBA" id="ARBA00001946"/>
    </source>
</evidence>
<keyword evidence="4" id="KW-0963">Cytoplasm</keyword>
<feature type="region of interest" description="Disordered" evidence="10">
    <location>
        <begin position="284"/>
        <end position="309"/>
    </location>
</feature>